<accession>A0AAW0HTG6</accession>
<reference evidence="2 3" key="1">
    <citation type="journal article" date="2023" name="bioRxiv">
        <title>Conserved and derived expression patterns and positive selection on dental genes reveal complex evolutionary context of ever-growing rodent molars.</title>
        <authorList>
            <person name="Calamari Z.T."/>
            <person name="Song A."/>
            <person name="Cohen E."/>
            <person name="Akter M."/>
            <person name="Roy R.D."/>
            <person name="Hallikas O."/>
            <person name="Christensen M.M."/>
            <person name="Li P."/>
            <person name="Marangoni P."/>
            <person name="Jernvall J."/>
            <person name="Klein O.D."/>
        </authorList>
    </citation>
    <scope>NUCLEOTIDE SEQUENCE [LARGE SCALE GENOMIC DNA]</scope>
    <source>
        <strain evidence="2">V071</strain>
    </source>
</reference>
<organism evidence="2 3">
    <name type="scientific">Myodes glareolus</name>
    <name type="common">Bank vole</name>
    <name type="synonym">Clethrionomys glareolus</name>
    <dbReference type="NCBI Taxonomy" id="447135"/>
    <lineage>
        <taxon>Eukaryota</taxon>
        <taxon>Metazoa</taxon>
        <taxon>Chordata</taxon>
        <taxon>Craniata</taxon>
        <taxon>Vertebrata</taxon>
        <taxon>Euteleostomi</taxon>
        <taxon>Mammalia</taxon>
        <taxon>Eutheria</taxon>
        <taxon>Euarchontoglires</taxon>
        <taxon>Glires</taxon>
        <taxon>Rodentia</taxon>
        <taxon>Myomorpha</taxon>
        <taxon>Muroidea</taxon>
        <taxon>Cricetidae</taxon>
        <taxon>Arvicolinae</taxon>
        <taxon>Myodes</taxon>
    </lineage>
</organism>
<dbReference type="Proteomes" id="UP001488838">
    <property type="component" value="Unassembled WGS sequence"/>
</dbReference>
<proteinExistence type="predicted"/>
<dbReference type="EMBL" id="JBBHLL010000341">
    <property type="protein sequence ID" value="KAK7805388.1"/>
    <property type="molecule type" value="Genomic_DNA"/>
</dbReference>
<protein>
    <submittedName>
        <fullName evidence="2">Uncharacterized protein</fullName>
    </submittedName>
</protein>
<evidence type="ECO:0000313" key="3">
    <source>
        <dbReference type="Proteomes" id="UP001488838"/>
    </source>
</evidence>
<evidence type="ECO:0000313" key="2">
    <source>
        <dbReference type="EMBL" id="KAK7805388.1"/>
    </source>
</evidence>
<feature type="region of interest" description="Disordered" evidence="1">
    <location>
        <begin position="65"/>
        <end position="85"/>
    </location>
</feature>
<name>A0AAW0HTG6_MYOGA</name>
<gene>
    <name evidence="2" type="ORF">U0070_023799</name>
</gene>
<sequence>MGDCFPSRVDSTNVGSLVDLATPGNSRVVCDMTPHGEVQGTTPHGEVQGTTGDHLQLLGIQEAQEEQPTAVQPEPGPENNAVCEC</sequence>
<comment type="caution">
    <text evidence="2">The sequence shown here is derived from an EMBL/GenBank/DDBJ whole genome shotgun (WGS) entry which is preliminary data.</text>
</comment>
<keyword evidence="3" id="KW-1185">Reference proteome</keyword>
<dbReference type="AlphaFoldDB" id="A0AAW0HTG6"/>
<evidence type="ECO:0000256" key="1">
    <source>
        <dbReference type="SAM" id="MobiDB-lite"/>
    </source>
</evidence>